<reference evidence="3" key="1">
    <citation type="journal article" date="2012" name="G3 (Bethesda)">
        <title>Pichia sorbitophila, an interspecies yeast hybrid reveals early steps of genome resolution following polyploidization.</title>
        <authorList>
            <person name="Leh Louis V."/>
            <person name="Despons L."/>
            <person name="Friedrich A."/>
            <person name="Martin T."/>
            <person name="Durrens P."/>
            <person name="Casaregola S."/>
            <person name="Neuveglise C."/>
            <person name="Fairhead C."/>
            <person name="Marck C."/>
            <person name="Cruz J.A."/>
            <person name="Straub M.L."/>
            <person name="Kugler V."/>
            <person name="Sacerdot C."/>
            <person name="Uzunov Z."/>
            <person name="Thierry A."/>
            <person name="Weiss S."/>
            <person name="Bleykasten C."/>
            <person name="De Montigny J."/>
            <person name="Jacques N."/>
            <person name="Jung P."/>
            <person name="Lemaire M."/>
            <person name="Mallet S."/>
            <person name="Morel G."/>
            <person name="Richard G.F."/>
            <person name="Sarkar A."/>
            <person name="Savel G."/>
            <person name="Schacherer J."/>
            <person name="Seret M.L."/>
            <person name="Talla E."/>
            <person name="Samson G."/>
            <person name="Jubin C."/>
            <person name="Poulain J."/>
            <person name="Vacherie B."/>
            <person name="Barbe V."/>
            <person name="Pelletier E."/>
            <person name="Sherman D.J."/>
            <person name="Westhof E."/>
            <person name="Weissenbach J."/>
            <person name="Baret P.V."/>
            <person name="Wincker P."/>
            <person name="Gaillardin C."/>
            <person name="Dujon B."/>
            <person name="Souciet J.L."/>
        </authorList>
    </citation>
    <scope>NUCLEOTIDE SEQUENCE [LARGE SCALE GENOMIC DNA]</scope>
    <source>
        <strain evidence="3">CBS 270.75 / DBVPG 7215 / KCTC 17166 / NRRL Y-17582</strain>
    </source>
</reference>
<evidence type="ECO:0000313" key="2">
    <source>
        <dbReference type="EMBL" id="AET39005.1"/>
    </source>
</evidence>
<dbReference type="EMBL" id="CP002499">
    <property type="protein sequence ID" value="AET39005.1"/>
    <property type="molecule type" value="Genomic_DNA"/>
</dbReference>
<evidence type="ECO:0000256" key="1">
    <source>
        <dbReference type="SAM" id="MobiDB-lite"/>
    </source>
</evidence>
<feature type="region of interest" description="Disordered" evidence="1">
    <location>
        <begin position="37"/>
        <end position="70"/>
    </location>
</feature>
<feature type="region of interest" description="Disordered" evidence="1">
    <location>
        <begin position="201"/>
        <end position="224"/>
    </location>
</feature>
<dbReference type="InParanoid" id="G8JQM1"/>
<evidence type="ECO:0000313" key="3">
    <source>
        <dbReference type="Proteomes" id="UP000006790"/>
    </source>
</evidence>
<dbReference type="KEGG" id="erc:Ecym_3527"/>
<name>G8JQM1_ERECY</name>
<dbReference type="GeneID" id="11469100"/>
<keyword evidence="3" id="KW-1185">Reference proteome</keyword>
<accession>G8JQM1</accession>
<dbReference type="OMA" id="PVIPWDA"/>
<dbReference type="HOGENOM" id="CLU_555750_0_0_1"/>
<gene>
    <name evidence="2" type="ordered locus">Ecym_3527</name>
</gene>
<dbReference type="RefSeq" id="XP_003645822.1">
    <property type="nucleotide sequence ID" value="XM_003645774.1"/>
</dbReference>
<sequence>MLKTLNKASCMLQSCRLSGIWLVSPVRLISSKADDGIAEKDKKQKSGRKGKRQGSSRLKVDEHSKVSKKLVTDKKQGDAKNIVDVFNKRDYLLVPTVASTDHVPLEEIATEELFARYRPLFLGNSILDTDRHGKLLDKFFSSLKDAGNIIVDIEHRSVEVNFQDLLKVLKTGSVDIQKWKHADSELSWKILKHNPMYPEPPIDESLLNQSDSRSRSIKQGTLGRAETASSFQPKSFKTKFHNSKINDEIRVIDLYRPLPKYRLPKPKYATTSPDIVAMSENKYETERKNMSEEFKFIMADERILRNSLEKLTKFVCKEFHKLSKLQMSLDIPDFRLPLYIYVEKSIQSRNNFRSFLRNTLINYIRPLLLGVSQHQGSLDRAKKFNNRVHLKINSMVKDLSVYLPSVNFSGDTVTCLFHSSPVPAFGRMYWLKHNKRHLVFRGKRSHNNLFYNASRYHKWKGTGYIRYPAVLHWETFKQAFKEWDHFT</sequence>
<dbReference type="eggNOG" id="ENOG502R6CM">
    <property type="taxonomic scope" value="Eukaryota"/>
</dbReference>
<protein>
    <submittedName>
        <fullName evidence="2">Uncharacterized protein</fullName>
    </submittedName>
</protein>
<feature type="compositionally biased region" description="Basic residues" evidence="1">
    <location>
        <begin position="45"/>
        <end position="54"/>
    </location>
</feature>
<dbReference type="AlphaFoldDB" id="G8JQM1"/>
<dbReference type="OrthoDB" id="4070119at2759"/>
<organism evidence="2 3">
    <name type="scientific">Eremothecium cymbalariae (strain CBS 270.75 / DBVPG 7215 / KCTC 17166 / NRRL Y-17582)</name>
    <name type="common">Yeast</name>
    <dbReference type="NCBI Taxonomy" id="931890"/>
    <lineage>
        <taxon>Eukaryota</taxon>
        <taxon>Fungi</taxon>
        <taxon>Dikarya</taxon>
        <taxon>Ascomycota</taxon>
        <taxon>Saccharomycotina</taxon>
        <taxon>Saccharomycetes</taxon>
        <taxon>Saccharomycetales</taxon>
        <taxon>Saccharomycetaceae</taxon>
        <taxon>Eremothecium</taxon>
    </lineage>
</organism>
<feature type="compositionally biased region" description="Basic and acidic residues" evidence="1">
    <location>
        <begin position="58"/>
        <end position="70"/>
    </location>
</feature>
<proteinExistence type="predicted"/>
<dbReference type="FunCoup" id="G8JQM1">
    <property type="interactions" value="24"/>
</dbReference>
<dbReference type="Proteomes" id="UP000006790">
    <property type="component" value="Chromosome 3"/>
</dbReference>